<name>A0ABQ6N079_9STRA</name>
<sequence length="317" mass="34342">APGGAGAAALYGQMQGQGQGSAPGGAGFANGAMQPCWCGFEGCDGTAKRWPCTSKCCKGKEHSCEDMKWVKKSGKVQPYKSCKTKRAGNAVSNAVNNRINNPINDAAKRAKATAHKKAEENVKLSNNIPKYNDAELKHHVITCLAEPSLARALRSATFVYAFTASRDRRNVESTTVFKNSGNTRTSPLQAHTSSSPSSSLRDLLPSEIEGLKLQLFDVFGFDQHATDATNEANMDGFRQTAVARVEGLVHIRLWDHPARAWQKVGGDHAKGRPPKDGVVNVGRRVVRIVLSTEPLPSNFVWNVDRRAKCAQKWGNSV</sequence>
<protein>
    <submittedName>
        <fullName evidence="2">Uncharacterized protein</fullName>
    </submittedName>
</protein>
<keyword evidence="3" id="KW-1185">Reference proteome</keyword>
<reference evidence="2 3" key="1">
    <citation type="journal article" date="2023" name="Commun. Biol.">
        <title>Genome analysis of Parmales, the sister group of diatoms, reveals the evolutionary specialization of diatoms from phago-mixotrophs to photoautotrophs.</title>
        <authorList>
            <person name="Ban H."/>
            <person name="Sato S."/>
            <person name="Yoshikawa S."/>
            <person name="Yamada K."/>
            <person name="Nakamura Y."/>
            <person name="Ichinomiya M."/>
            <person name="Sato N."/>
            <person name="Blanc-Mathieu R."/>
            <person name="Endo H."/>
            <person name="Kuwata A."/>
            <person name="Ogata H."/>
        </authorList>
    </citation>
    <scope>NUCLEOTIDE SEQUENCE [LARGE SCALE GENOMIC DNA]</scope>
</reference>
<evidence type="ECO:0000256" key="1">
    <source>
        <dbReference type="SAM" id="MobiDB-lite"/>
    </source>
</evidence>
<feature type="region of interest" description="Disordered" evidence="1">
    <location>
        <begin position="173"/>
        <end position="201"/>
    </location>
</feature>
<feature type="compositionally biased region" description="Low complexity" evidence="1">
    <location>
        <begin position="186"/>
        <end position="201"/>
    </location>
</feature>
<organism evidence="2 3">
    <name type="scientific">Tetraparma gracilis</name>
    <dbReference type="NCBI Taxonomy" id="2962635"/>
    <lineage>
        <taxon>Eukaryota</taxon>
        <taxon>Sar</taxon>
        <taxon>Stramenopiles</taxon>
        <taxon>Ochrophyta</taxon>
        <taxon>Bolidophyceae</taxon>
        <taxon>Parmales</taxon>
        <taxon>Triparmaceae</taxon>
        <taxon>Tetraparma</taxon>
    </lineage>
</organism>
<feature type="compositionally biased region" description="Polar residues" evidence="1">
    <location>
        <begin position="173"/>
        <end position="185"/>
    </location>
</feature>
<proteinExistence type="predicted"/>
<feature type="non-terminal residue" evidence="2">
    <location>
        <position position="1"/>
    </location>
</feature>
<evidence type="ECO:0000313" key="2">
    <source>
        <dbReference type="EMBL" id="GMI37428.1"/>
    </source>
</evidence>
<evidence type="ECO:0000313" key="3">
    <source>
        <dbReference type="Proteomes" id="UP001165060"/>
    </source>
</evidence>
<comment type="caution">
    <text evidence="2">The sequence shown here is derived from an EMBL/GenBank/DDBJ whole genome shotgun (WGS) entry which is preliminary data.</text>
</comment>
<gene>
    <name evidence="2" type="ORF">TeGR_g7380</name>
</gene>
<dbReference type="EMBL" id="BRYB01004820">
    <property type="protein sequence ID" value="GMI37428.1"/>
    <property type="molecule type" value="Genomic_DNA"/>
</dbReference>
<dbReference type="Proteomes" id="UP001165060">
    <property type="component" value="Unassembled WGS sequence"/>
</dbReference>
<accession>A0ABQ6N079</accession>